<comment type="caution">
    <text evidence="2">The sequence shown here is derived from an EMBL/GenBank/DDBJ whole genome shotgun (WGS) entry which is preliminary data.</text>
</comment>
<reference evidence="3" key="1">
    <citation type="journal article" date="2019" name="Plant Biotechnol. J.">
        <title>Genome sequencing of the Australian wild diploid species Gossypium australe highlights disease resistance and delayed gland morphogenesis.</title>
        <authorList>
            <person name="Cai Y."/>
            <person name="Cai X."/>
            <person name="Wang Q."/>
            <person name="Wang P."/>
            <person name="Zhang Y."/>
            <person name="Cai C."/>
            <person name="Xu Y."/>
            <person name="Wang K."/>
            <person name="Zhou Z."/>
            <person name="Wang C."/>
            <person name="Geng S."/>
            <person name="Li B."/>
            <person name="Dong Q."/>
            <person name="Hou Y."/>
            <person name="Wang H."/>
            <person name="Ai P."/>
            <person name="Liu Z."/>
            <person name="Yi F."/>
            <person name="Sun M."/>
            <person name="An G."/>
            <person name="Cheng J."/>
            <person name="Zhang Y."/>
            <person name="Shi Q."/>
            <person name="Xie Y."/>
            <person name="Shi X."/>
            <person name="Chang Y."/>
            <person name="Huang F."/>
            <person name="Chen Y."/>
            <person name="Hong S."/>
            <person name="Mi L."/>
            <person name="Sun Q."/>
            <person name="Zhang L."/>
            <person name="Zhou B."/>
            <person name="Peng R."/>
            <person name="Zhang X."/>
            <person name="Liu F."/>
        </authorList>
    </citation>
    <scope>NUCLEOTIDE SEQUENCE [LARGE SCALE GENOMIC DNA]</scope>
    <source>
        <strain evidence="3">cv. PA1801</strain>
    </source>
</reference>
<feature type="compositionally biased region" description="Basic and acidic residues" evidence="1">
    <location>
        <begin position="49"/>
        <end position="62"/>
    </location>
</feature>
<protein>
    <submittedName>
        <fullName evidence="2">Mutant gag-pol polyprotein</fullName>
    </submittedName>
</protein>
<accession>A0A5B6WN83</accession>
<evidence type="ECO:0000256" key="1">
    <source>
        <dbReference type="SAM" id="MobiDB-lite"/>
    </source>
</evidence>
<feature type="region of interest" description="Disordered" evidence="1">
    <location>
        <begin position="35"/>
        <end position="78"/>
    </location>
</feature>
<proteinExistence type="predicted"/>
<keyword evidence="3" id="KW-1185">Reference proteome</keyword>
<gene>
    <name evidence="2" type="ORF">EPI10_005512</name>
</gene>
<dbReference type="AlphaFoldDB" id="A0A5B6WN83"/>
<name>A0A5B6WN83_9ROSI</name>
<evidence type="ECO:0000313" key="2">
    <source>
        <dbReference type="EMBL" id="KAA3483329.1"/>
    </source>
</evidence>
<dbReference type="OrthoDB" id="1731207at2759"/>
<dbReference type="EMBL" id="SMMG02000002">
    <property type="protein sequence ID" value="KAA3483329.1"/>
    <property type="molecule type" value="Genomic_DNA"/>
</dbReference>
<evidence type="ECO:0000313" key="3">
    <source>
        <dbReference type="Proteomes" id="UP000325315"/>
    </source>
</evidence>
<sequence length="78" mass="8773">MADRNERQPVRNVLDLNLQALLRKIRSSSLFKKGLTKSRSIPNGRGRPKVHEGTADGNESMRKNYMTLATPRVTKGPI</sequence>
<organism evidence="2 3">
    <name type="scientific">Gossypium australe</name>
    <dbReference type="NCBI Taxonomy" id="47621"/>
    <lineage>
        <taxon>Eukaryota</taxon>
        <taxon>Viridiplantae</taxon>
        <taxon>Streptophyta</taxon>
        <taxon>Embryophyta</taxon>
        <taxon>Tracheophyta</taxon>
        <taxon>Spermatophyta</taxon>
        <taxon>Magnoliopsida</taxon>
        <taxon>eudicotyledons</taxon>
        <taxon>Gunneridae</taxon>
        <taxon>Pentapetalae</taxon>
        <taxon>rosids</taxon>
        <taxon>malvids</taxon>
        <taxon>Malvales</taxon>
        <taxon>Malvaceae</taxon>
        <taxon>Malvoideae</taxon>
        <taxon>Gossypium</taxon>
    </lineage>
</organism>
<dbReference type="Proteomes" id="UP000325315">
    <property type="component" value="Unassembled WGS sequence"/>
</dbReference>